<dbReference type="EMBL" id="AWQS01000227">
    <property type="protein sequence ID" value="EWT04537.1"/>
    <property type="molecule type" value="Genomic_DNA"/>
</dbReference>
<dbReference type="AlphaFoldDB" id="W9GHA5"/>
<feature type="transmembrane region" description="Helical" evidence="1">
    <location>
        <begin position="180"/>
        <end position="200"/>
    </location>
</feature>
<accession>W9GHA5</accession>
<feature type="transmembrane region" description="Helical" evidence="1">
    <location>
        <begin position="246"/>
        <end position="264"/>
    </location>
</feature>
<feature type="transmembrane region" description="Helical" evidence="1">
    <location>
        <begin position="220"/>
        <end position="240"/>
    </location>
</feature>
<evidence type="ECO:0000313" key="2">
    <source>
        <dbReference type="EMBL" id="EWT04537.1"/>
    </source>
</evidence>
<dbReference type="RefSeq" id="WP_034720367.1">
    <property type="nucleotide sequence ID" value="NZ_AWQS01000227.1"/>
</dbReference>
<dbReference type="OrthoDB" id="9803163at2"/>
<evidence type="ECO:0000313" key="3">
    <source>
        <dbReference type="Proteomes" id="UP000019494"/>
    </source>
</evidence>
<sequence length="279" mass="30087">MDAVKTYRYLRVAMIGMVVLLGAALLHEWWATGWRCLQPSVSAYYYTPARGVLVGSLVVVGVCLVVIKGNTVWEDILLNLGGAVTPLIALVPTPYPGPCRSVPMEVSDTPANVANNVSALLVLGLGGNVITIVVARRALRPGQRLEPAVRFGVLAMVVLYVAVLIVFFAARSLFLDYAHYAAALVLFVCMVAVVTINAWAYGRQRAEGAVPSPSDYANGYAAVAVVMVGSLLLMLGWRALFGWDHAVLWVEGVLVGCFAVFWALQTRELWGQGVRAPVR</sequence>
<protein>
    <submittedName>
        <fullName evidence="2">Uncharacterized protein</fullName>
    </submittedName>
</protein>
<feature type="transmembrane region" description="Helical" evidence="1">
    <location>
        <begin position="151"/>
        <end position="174"/>
    </location>
</feature>
<keyword evidence="1" id="KW-0812">Transmembrane</keyword>
<keyword evidence="1" id="KW-1133">Transmembrane helix</keyword>
<feature type="transmembrane region" description="Helical" evidence="1">
    <location>
        <begin position="76"/>
        <end position="97"/>
    </location>
</feature>
<feature type="transmembrane region" description="Helical" evidence="1">
    <location>
        <begin position="43"/>
        <end position="67"/>
    </location>
</feature>
<dbReference type="Proteomes" id="UP000019494">
    <property type="component" value="Unassembled WGS sequence"/>
</dbReference>
<feature type="transmembrane region" description="Helical" evidence="1">
    <location>
        <begin position="12"/>
        <end position="31"/>
    </location>
</feature>
<reference evidence="3" key="1">
    <citation type="submission" date="2013-08" db="EMBL/GenBank/DDBJ databases">
        <title>Intrasporangium oryzae NRRL B-24470.</title>
        <authorList>
            <person name="Liu H."/>
            <person name="Wang G."/>
        </authorList>
    </citation>
    <scope>NUCLEOTIDE SEQUENCE [LARGE SCALE GENOMIC DNA]</scope>
    <source>
        <strain evidence="3">Q5-1</strain>
    </source>
</reference>
<keyword evidence="3" id="KW-1185">Reference proteome</keyword>
<gene>
    <name evidence="2" type="ORF">N864_23210</name>
</gene>
<name>W9GHA5_9MICO</name>
<feature type="transmembrane region" description="Helical" evidence="1">
    <location>
        <begin position="117"/>
        <end position="139"/>
    </location>
</feature>
<evidence type="ECO:0000256" key="1">
    <source>
        <dbReference type="SAM" id="Phobius"/>
    </source>
</evidence>
<organism evidence="2 3">
    <name type="scientific">Intrasporangium chromatireducens Q5-1</name>
    <dbReference type="NCBI Taxonomy" id="584657"/>
    <lineage>
        <taxon>Bacteria</taxon>
        <taxon>Bacillati</taxon>
        <taxon>Actinomycetota</taxon>
        <taxon>Actinomycetes</taxon>
        <taxon>Micrococcales</taxon>
        <taxon>Intrasporangiaceae</taxon>
        <taxon>Intrasporangium</taxon>
    </lineage>
</organism>
<comment type="caution">
    <text evidence="2">The sequence shown here is derived from an EMBL/GenBank/DDBJ whole genome shotgun (WGS) entry which is preliminary data.</text>
</comment>
<proteinExistence type="predicted"/>
<keyword evidence="1" id="KW-0472">Membrane</keyword>